<name>A0A7C0Y963_9BACT</name>
<protein>
    <submittedName>
        <fullName evidence="1">Uncharacterized protein</fullName>
    </submittedName>
</protein>
<reference evidence="1" key="1">
    <citation type="journal article" date="2020" name="mSystems">
        <title>Genome- and Community-Level Interaction Insights into Carbon Utilization and Element Cycling Functions of Hydrothermarchaeota in Hydrothermal Sediment.</title>
        <authorList>
            <person name="Zhou Z."/>
            <person name="Liu Y."/>
            <person name="Xu W."/>
            <person name="Pan J."/>
            <person name="Luo Z.H."/>
            <person name="Li M."/>
        </authorList>
    </citation>
    <scope>NUCLEOTIDE SEQUENCE [LARGE SCALE GENOMIC DNA]</scope>
    <source>
        <strain evidence="1">HyVt-115</strain>
    </source>
</reference>
<dbReference type="EMBL" id="DQWS01000125">
    <property type="protein sequence ID" value="HDD53077.1"/>
    <property type="molecule type" value="Genomic_DNA"/>
</dbReference>
<proteinExistence type="predicted"/>
<dbReference type="AlphaFoldDB" id="A0A7C0Y963"/>
<dbReference type="Proteomes" id="UP000885690">
    <property type="component" value="Unassembled WGS sequence"/>
</dbReference>
<organism evidence="1">
    <name type="scientific">Thermosulfidibacter takaii</name>
    <dbReference type="NCBI Taxonomy" id="412593"/>
    <lineage>
        <taxon>Bacteria</taxon>
        <taxon>Pseudomonadati</taxon>
        <taxon>Thermosulfidibacterota</taxon>
        <taxon>Thermosulfidibacteria</taxon>
        <taxon>Thermosulfidibacterales</taxon>
        <taxon>Thermosulfidibacteraceae</taxon>
    </lineage>
</organism>
<sequence>MKIDLVGCQFRAQAADDIVLDPNVGALLVINVVSEGHKVCEIYLCVREAQNLKEALERLLTCP</sequence>
<accession>A0A7C0Y963</accession>
<gene>
    <name evidence="1" type="ORF">ENF32_03290</name>
</gene>
<evidence type="ECO:0000313" key="1">
    <source>
        <dbReference type="EMBL" id="HDD53077.1"/>
    </source>
</evidence>
<comment type="caution">
    <text evidence="1">The sequence shown here is derived from an EMBL/GenBank/DDBJ whole genome shotgun (WGS) entry which is preliminary data.</text>
</comment>